<dbReference type="InterPro" id="IPR010977">
    <property type="entry name" value="Aromatic_deC"/>
</dbReference>
<dbReference type="PANTHER" id="PTHR11999:SF70">
    <property type="entry name" value="MIP05841P"/>
    <property type="match status" value="1"/>
</dbReference>
<dbReference type="SUPFAM" id="SSF53383">
    <property type="entry name" value="PLP-dependent transferases"/>
    <property type="match status" value="1"/>
</dbReference>
<evidence type="ECO:0000313" key="8">
    <source>
        <dbReference type="EMBL" id="RUR74061.1"/>
    </source>
</evidence>
<proteinExistence type="inferred from homology"/>
<organism evidence="8 9">
    <name type="scientific">Chlorogloeopsis fritschii PCC 6912</name>
    <dbReference type="NCBI Taxonomy" id="211165"/>
    <lineage>
        <taxon>Bacteria</taxon>
        <taxon>Bacillati</taxon>
        <taxon>Cyanobacteriota</taxon>
        <taxon>Cyanophyceae</taxon>
        <taxon>Nostocales</taxon>
        <taxon>Chlorogloeopsidaceae</taxon>
        <taxon>Chlorogloeopsis</taxon>
    </lineage>
</organism>
<comment type="caution">
    <text evidence="8">The sequence shown here is derived from an EMBL/GenBank/DDBJ whole genome shotgun (WGS) entry which is preliminary data.</text>
</comment>
<dbReference type="Gene3D" id="1.20.1340.10">
    <property type="entry name" value="dopa decarboxylase, N-terminal domain"/>
    <property type="match status" value="1"/>
</dbReference>
<keyword evidence="5 7" id="KW-0456">Lyase</keyword>
<dbReference type="Gene3D" id="3.90.1150.10">
    <property type="entry name" value="Aspartate Aminotransferase, domain 1"/>
    <property type="match status" value="1"/>
</dbReference>
<dbReference type="PANTHER" id="PTHR11999">
    <property type="entry name" value="GROUP II PYRIDOXAL-5-PHOSPHATE DECARBOXYLASE"/>
    <property type="match status" value="1"/>
</dbReference>
<dbReference type="InterPro" id="IPR015421">
    <property type="entry name" value="PyrdxlP-dep_Trfase_major"/>
</dbReference>
<evidence type="ECO:0000256" key="5">
    <source>
        <dbReference type="ARBA" id="ARBA00023239"/>
    </source>
</evidence>
<dbReference type="GO" id="GO:0030170">
    <property type="term" value="F:pyridoxal phosphate binding"/>
    <property type="evidence" value="ECO:0007669"/>
    <property type="project" value="InterPro"/>
</dbReference>
<comment type="cofactor">
    <cofactor evidence="1 6 7">
        <name>pyridoxal 5'-phosphate</name>
        <dbReference type="ChEBI" id="CHEBI:597326"/>
    </cofactor>
</comment>
<evidence type="ECO:0000256" key="3">
    <source>
        <dbReference type="ARBA" id="ARBA00022793"/>
    </source>
</evidence>
<dbReference type="STRING" id="211165.GCA_000317285_05727"/>
<name>A0A3S0XNH0_CHLFR</name>
<dbReference type="GO" id="GO:0008483">
    <property type="term" value="F:transaminase activity"/>
    <property type="evidence" value="ECO:0007669"/>
    <property type="project" value="UniProtKB-KW"/>
</dbReference>
<accession>A0A3S0XNH0</accession>
<keyword evidence="9" id="KW-1185">Reference proteome</keyword>
<evidence type="ECO:0000256" key="2">
    <source>
        <dbReference type="ARBA" id="ARBA00009533"/>
    </source>
</evidence>
<dbReference type="AlphaFoldDB" id="A0A3S0XNH0"/>
<dbReference type="Gene3D" id="3.40.640.10">
    <property type="entry name" value="Type I PLP-dependent aspartate aminotransferase-like (Major domain)"/>
    <property type="match status" value="1"/>
</dbReference>
<evidence type="ECO:0000256" key="7">
    <source>
        <dbReference type="RuleBase" id="RU000382"/>
    </source>
</evidence>
<keyword evidence="4 6" id="KW-0663">Pyridoxal phosphate</keyword>
<gene>
    <name evidence="8" type="ORF">PCC6912_53690</name>
</gene>
<evidence type="ECO:0000256" key="1">
    <source>
        <dbReference type="ARBA" id="ARBA00001933"/>
    </source>
</evidence>
<dbReference type="OrthoDB" id="9803665at2"/>
<reference evidence="8 9" key="1">
    <citation type="journal article" date="2019" name="Genome Biol. Evol.">
        <title>Day and night: Metabolic profiles and evolutionary relationships of six axenic non-marine cyanobacteria.</title>
        <authorList>
            <person name="Will S.E."/>
            <person name="Henke P."/>
            <person name="Boedeker C."/>
            <person name="Huang S."/>
            <person name="Brinkmann H."/>
            <person name="Rohde M."/>
            <person name="Jarek M."/>
            <person name="Friedl T."/>
            <person name="Seufert S."/>
            <person name="Schumacher M."/>
            <person name="Overmann J."/>
            <person name="Neumann-Schaal M."/>
            <person name="Petersen J."/>
        </authorList>
    </citation>
    <scope>NUCLEOTIDE SEQUENCE [LARGE SCALE GENOMIC DNA]</scope>
    <source>
        <strain evidence="8 9">PCC 6912</strain>
    </source>
</reference>
<keyword evidence="8" id="KW-0808">Transferase</keyword>
<sequence>MIADLDTRKNQNIKNILQTTAEYAIRYLRDLDTRKVIPAQDAITNLTQLDEPLSYEPVDPELVLHKLDKIISPATMAIAGPRFFGFVNGGSLPVTIAANWLATAWDQDCGLYKITPATALLEQVALRWLLDVLRLPPDCAGAFVTGATMASFTALAAARHAVLKREGWNVDADGLFGAPPITVAVGEEVHPSVLKALGLLGLGRNRVVKVPVDTQGRMRPEAIPTLTLPAIICAQVGNVNTGACDPVAAICERARELGAWVHIDGAFGLWAGAAPSLAHLTAGIENADSWATDAHKWLNVPYDSGLAFVRDGNALRAAMAITADFLPTVTNQRNPSDYTPEFSRRARGVEVWAALRSLGRSGLADLIERTCCYARQFAKELQAAGYQILNDVVLNQVLVSFGSAETTLQIIAELQSEGTCWCGVTVWQGQTAMRISVSCWSTTDADVERSLEVMLRVAEKYCRGASQF</sequence>
<dbReference type="RefSeq" id="WP_016877722.1">
    <property type="nucleotide sequence ID" value="NZ_AJLN01000134.1"/>
</dbReference>
<keyword evidence="8" id="KW-0032">Aminotransferase</keyword>
<dbReference type="EMBL" id="RSCJ01000031">
    <property type="protein sequence ID" value="RUR74061.1"/>
    <property type="molecule type" value="Genomic_DNA"/>
</dbReference>
<dbReference type="InterPro" id="IPR015422">
    <property type="entry name" value="PyrdxlP-dep_Trfase_small"/>
</dbReference>
<dbReference type="InterPro" id="IPR015424">
    <property type="entry name" value="PyrdxlP-dep_Trfase"/>
</dbReference>
<protein>
    <submittedName>
        <fullName evidence="8">Aspartate aminotransferase family protein</fullName>
    </submittedName>
</protein>
<evidence type="ECO:0000313" key="9">
    <source>
        <dbReference type="Proteomes" id="UP000268857"/>
    </source>
</evidence>
<evidence type="ECO:0000256" key="6">
    <source>
        <dbReference type="PIRSR" id="PIRSR602129-50"/>
    </source>
</evidence>
<dbReference type="InterPro" id="IPR002129">
    <property type="entry name" value="PyrdxlP-dep_de-COase"/>
</dbReference>
<comment type="similarity">
    <text evidence="2 7">Belongs to the group II decarboxylase family.</text>
</comment>
<keyword evidence="3" id="KW-0210">Decarboxylase</keyword>
<dbReference type="Proteomes" id="UP000268857">
    <property type="component" value="Unassembled WGS sequence"/>
</dbReference>
<dbReference type="Pfam" id="PF00282">
    <property type="entry name" value="Pyridoxal_deC"/>
    <property type="match status" value="1"/>
</dbReference>
<feature type="modified residue" description="N6-(pyridoxal phosphate)lysine" evidence="6">
    <location>
        <position position="296"/>
    </location>
</feature>
<evidence type="ECO:0000256" key="4">
    <source>
        <dbReference type="ARBA" id="ARBA00022898"/>
    </source>
</evidence>
<dbReference type="GO" id="GO:0004058">
    <property type="term" value="F:aromatic-L-amino-acid decarboxylase activity"/>
    <property type="evidence" value="ECO:0007669"/>
    <property type="project" value="UniProtKB-ARBA"/>
</dbReference>
<dbReference type="GO" id="GO:0019752">
    <property type="term" value="P:carboxylic acid metabolic process"/>
    <property type="evidence" value="ECO:0007669"/>
    <property type="project" value="InterPro"/>
</dbReference>